<accession>A0A6C0JXT7</accession>
<proteinExistence type="predicted"/>
<evidence type="ECO:0000313" key="1">
    <source>
        <dbReference type="EMBL" id="QHU10203.1"/>
    </source>
</evidence>
<reference evidence="1" key="1">
    <citation type="journal article" date="2020" name="Nature">
        <title>Giant virus diversity and host interactions through global metagenomics.</title>
        <authorList>
            <person name="Schulz F."/>
            <person name="Roux S."/>
            <person name="Paez-Espino D."/>
            <person name="Jungbluth S."/>
            <person name="Walsh D.A."/>
            <person name="Denef V.J."/>
            <person name="McMahon K.D."/>
            <person name="Konstantinidis K.T."/>
            <person name="Eloe-Fadrosh E.A."/>
            <person name="Kyrpides N.C."/>
            <person name="Woyke T."/>
        </authorList>
    </citation>
    <scope>NUCLEOTIDE SEQUENCE</scope>
    <source>
        <strain evidence="1">GVMAG-S-1101164-67</strain>
    </source>
</reference>
<sequence length="1150" mass="130248">MSNIKTSEDIYNVSKYTDTELYHILDLSNPTDRELEARIYHLIKKYKTMDNESGNKLAQFFEDIYNRFFEVEEDEDAEKESFNDTASNTTLLGNSITNALPSQMEQSQTSASKAVTQMDYSKDYINPLLKQTITRVVSIDSQFRNNKKTTLSTNFSFNLSDTLRDVVAIRMNSIHIPKTWYTVSKSYGSNFFYIKGNSPGVNDGLHDYKIQIDPGNYNQTDLIAAINTSIANLKSSNTNIDFGNTGISYNSNTCIATMTTYVKSIYNETDYYLNFDYFTYPIEGQQTGVYTSIPALLGYNDQKFDLGTVHSVKDLSGTGHPTINIATNGTYLGYADNSDNFFLTANNNYFYVINYNGYKNNNIIKYGDPTFNDNSYNTIKITSSLPTDVSYTRLQLVTDFSAQIQNCIYLYPESCGIQRFYIDFPEHIAYKYSYFNFQLYLNKKTTTNAVNQKTVMVTPNDSKIWVGSRSCFHLDSSVNEISTIRASSEYSKSDFAVGNKVYFTVKCDASGYYHIKNGYRDFSKNDVVINLHKGQYILSDYINEINYAIRAADISNNHIFDPKYDSTQTFTNITGLYINSNSDYNLRMRFYINKKFSIDSYLLDCSSSTYFSTDLSMNYMSYDVSKNTNGICKLNGGKIFDSGSNYKLNNNDILFILKPNTTRNDISFGNYYADPYVVKYTGTTVAGLTATELNNLLNNVVQGFYDPILDDYPLSSVVIRHNITYTGYTYVQWSIDLSGVKTILNCDNYKIFFSDESTDNPPEISNTWSSYLYLDASYNLADYAVKYSNVFDVSYTDILNNNKIYKNLLKIKAGVNDTITLQAGDNGIIDVNGGNANDWVITIPPGTYSVNKLIDQMNKTFNSNTHWNGSYIYTKNNHVYFRINSGKVFNTDDYKLVFYDPYSFVKCFVGSSSVRNTSWDSTIGWILGYRELTEYILSAKYITPDVNNSNISYYGDTLSVYTYNTKTNVATLTGDTTVSVNLFNYFMIVLDDYTQNHLNDGLVTITPAENNSVTSYYVNKTTTVCDPITGKKVFTGTTMPGNNKNTEKQVYAANQKLGAQTQTAKIYSPGPFVQDIFALLPLNTSNLTPGSVYIDNGSGLSKQSRLYFGPVNISRMTIKLINDRGDVVDLNGSDWSCSLECDQLYQQKSL</sequence>
<name>A0A6C0JXT7_9ZZZZ</name>
<organism evidence="1">
    <name type="scientific">viral metagenome</name>
    <dbReference type="NCBI Taxonomy" id="1070528"/>
    <lineage>
        <taxon>unclassified sequences</taxon>
        <taxon>metagenomes</taxon>
        <taxon>organismal metagenomes</taxon>
    </lineage>
</organism>
<protein>
    <submittedName>
        <fullName evidence="1">Uncharacterized protein</fullName>
    </submittedName>
</protein>
<dbReference type="AlphaFoldDB" id="A0A6C0JXT7"/>
<dbReference type="EMBL" id="MN740751">
    <property type="protein sequence ID" value="QHU10203.1"/>
    <property type="molecule type" value="Genomic_DNA"/>
</dbReference>